<sequence length="153" mass="17047">MTKKRFIFQLLFLLLIISWGIAFGGNPFLLYLDTPSLIITPIAPYIVLSFIYPFSKQGEINREVFSNSEANNKVVLEQAIAFFELFKRLVILGAVLGTFIGFIGIMGYLSEMTEPSIIGRNIGVLAICPFYATVFIYAVIEPLKGVAKKKLIG</sequence>
<dbReference type="RefSeq" id="WP_149567822.1">
    <property type="nucleotide sequence ID" value="NZ_CP035807.1"/>
</dbReference>
<dbReference type="EMBL" id="CP035807">
    <property type="protein sequence ID" value="QEN04579.1"/>
    <property type="molecule type" value="Genomic_DNA"/>
</dbReference>
<feature type="transmembrane region" description="Helical" evidence="1">
    <location>
        <begin position="122"/>
        <end position="140"/>
    </location>
</feature>
<evidence type="ECO:0000313" key="2">
    <source>
        <dbReference type="EMBL" id="QEN04579.1"/>
    </source>
</evidence>
<reference evidence="2 3" key="1">
    <citation type="submission" date="2019-02" db="EMBL/GenBank/DDBJ databases">
        <authorList>
            <person name="Fomenkov A."/>
            <person name="Dubinina G."/>
            <person name="Grabovich M."/>
            <person name="Vincze T."/>
            <person name="Roberts R.J."/>
        </authorList>
    </citation>
    <scope>NUCLEOTIDE SEQUENCE [LARGE SCALE GENOMIC DNA]</scope>
    <source>
        <strain evidence="2 3">P</strain>
    </source>
</reference>
<dbReference type="Proteomes" id="UP000323824">
    <property type="component" value="Chromosome"/>
</dbReference>
<feature type="transmembrane region" description="Helical" evidence="1">
    <location>
        <begin position="34"/>
        <end position="54"/>
    </location>
</feature>
<evidence type="ECO:0000313" key="3">
    <source>
        <dbReference type="Proteomes" id="UP000323824"/>
    </source>
</evidence>
<keyword evidence="1" id="KW-0812">Transmembrane</keyword>
<organism evidence="2 3">
    <name type="scientific">Thiospirochaeta perfilievii</name>
    <dbReference type="NCBI Taxonomy" id="252967"/>
    <lineage>
        <taxon>Bacteria</taxon>
        <taxon>Pseudomonadati</taxon>
        <taxon>Spirochaetota</taxon>
        <taxon>Spirochaetia</taxon>
        <taxon>Spirochaetales</taxon>
        <taxon>Spirochaetaceae</taxon>
        <taxon>Thiospirochaeta</taxon>
    </lineage>
</organism>
<protein>
    <recommendedName>
        <fullName evidence="4">MotA/TolQ/ExbB proton channel domain-containing protein</fullName>
    </recommendedName>
</protein>
<evidence type="ECO:0008006" key="4">
    <source>
        <dbReference type="Google" id="ProtNLM"/>
    </source>
</evidence>
<keyword evidence="3" id="KW-1185">Reference proteome</keyword>
<name>A0A5C1QCD4_9SPIO</name>
<proteinExistence type="predicted"/>
<accession>A0A5C1QCD4</accession>
<reference evidence="2 3" key="2">
    <citation type="submission" date="2019-09" db="EMBL/GenBank/DDBJ databases">
        <title>Complete Genome Sequence and Methylome Analysis of free living Spirochaetas.</title>
        <authorList>
            <person name="Leshcheva N."/>
            <person name="Mikheeva N."/>
        </authorList>
    </citation>
    <scope>NUCLEOTIDE SEQUENCE [LARGE SCALE GENOMIC DNA]</scope>
    <source>
        <strain evidence="2 3">P</strain>
    </source>
</reference>
<dbReference type="KEGG" id="sper:EW093_07635"/>
<evidence type="ECO:0000256" key="1">
    <source>
        <dbReference type="SAM" id="Phobius"/>
    </source>
</evidence>
<keyword evidence="1" id="KW-0472">Membrane</keyword>
<dbReference type="AlphaFoldDB" id="A0A5C1QCD4"/>
<keyword evidence="1" id="KW-1133">Transmembrane helix</keyword>
<feature type="transmembrane region" description="Helical" evidence="1">
    <location>
        <begin position="89"/>
        <end position="110"/>
    </location>
</feature>
<gene>
    <name evidence="2" type="ORF">EW093_07635</name>
</gene>